<name>A0ABU1J2H6_9BACL</name>
<gene>
    <name evidence="2" type="ORF">JOC58_003628</name>
</gene>
<feature type="region of interest" description="Disordered" evidence="1">
    <location>
        <begin position="1"/>
        <end position="71"/>
    </location>
</feature>
<feature type="compositionally biased region" description="Acidic residues" evidence="1">
    <location>
        <begin position="46"/>
        <end position="62"/>
    </location>
</feature>
<dbReference type="RefSeq" id="WP_188776412.1">
    <property type="nucleotide sequence ID" value="NZ_BMMB01000006.1"/>
</dbReference>
<evidence type="ECO:0000313" key="2">
    <source>
        <dbReference type="EMBL" id="MDR6245715.1"/>
    </source>
</evidence>
<proteinExistence type="predicted"/>
<evidence type="ECO:0008006" key="4">
    <source>
        <dbReference type="Google" id="ProtNLM"/>
    </source>
</evidence>
<keyword evidence="3" id="KW-1185">Reference proteome</keyword>
<dbReference type="Proteomes" id="UP001185028">
    <property type="component" value="Unassembled WGS sequence"/>
</dbReference>
<organism evidence="2 3">
    <name type="scientific">Paenibacillus hunanensis</name>
    <dbReference type="NCBI Taxonomy" id="539262"/>
    <lineage>
        <taxon>Bacteria</taxon>
        <taxon>Bacillati</taxon>
        <taxon>Bacillota</taxon>
        <taxon>Bacilli</taxon>
        <taxon>Bacillales</taxon>
        <taxon>Paenibacillaceae</taxon>
        <taxon>Paenibacillus</taxon>
    </lineage>
</organism>
<evidence type="ECO:0000313" key="3">
    <source>
        <dbReference type="Proteomes" id="UP001185028"/>
    </source>
</evidence>
<sequence length="71" mass="7955">MNTPNNDHTPDNKHKHDDEAFEQGTGAGVDPIPEPDPHAKHRAADLLEEAVDESVEKLEDDFTSDKDKHKK</sequence>
<evidence type="ECO:0000256" key="1">
    <source>
        <dbReference type="SAM" id="MobiDB-lite"/>
    </source>
</evidence>
<feature type="compositionally biased region" description="Basic and acidic residues" evidence="1">
    <location>
        <begin position="8"/>
        <end position="18"/>
    </location>
</feature>
<accession>A0ABU1J2H6</accession>
<comment type="caution">
    <text evidence="2">The sequence shown here is derived from an EMBL/GenBank/DDBJ whole genome shotgun (WGS) entry which is preliminary data.</text>
</comment>
<protein>
    <recommendedName>
        <fullName evidence="4">YfhD family protein</fullName>
    </recommendedName>
</protein>
<feature type="compositionally biased region" description="Basic and acidic residues" evidence="1">
    <location>
        <begin position="35"/>
        <end position="45"/>
    </location>
</feature>
<dbReference type="EMBL" id="JAVDQH010000017">
    <property type="protein sequence ID" value="MDR6245715.1"/>
    <property type="molecule type" value="Genomic_DNA"/>
</dbReference>
<reference evidence="2 3" key="1">
    <citation type="submission" date="2023-07" db="EMBL/GenBank/DDBJ databases">
        <title>Genomic Encyclopedia of Type Strains, Phase IV (KMG-IV): sequencing the most valuable type-strain genomes for metagenomic binning, comparative biology and taxonomic classification.</title>
        <authorList>
            <person name="Goeker M."/>
        </authorList>
    </citation>
    <scope>NUCLEOTIDE SEQUENCE [LARGE SCALE GENOMIC DNA]</scope>
    <source>
        <strain evidence="2 3">DSM 22170</strain>
    </source>
</reference>